<comment type="subcellular location">
    <subcellularLocation>
        <location evidence="1">Membrane</location>
        <topology evidence="1">Multi-pass membrane protein</topology>
    </subcellularLocation>
</comment>
<protein>
    <submittedName>
        <fullName evidence="11">Large neutral amino acids transporter small subunit 4</fullName>
    </submittedName>
</protein>
<feature type="compositionally biased region" description="Basic and acidic residues" evidence="8">
    <location>
        <begin position="1119"/>
        <end position="1129"/>
    </location>
</feature>
<evidence type="ECO:0000256" key="5">
    <source>
        <dbReference type="ARBA" id="ARBA00022970"/>
    </source>
</evidence>
<dbReference type="Proteomes" id="UP000186817">
    <property type="component" value="Unassembled WGS sequence"/>
</dbReference>
<feature type="transmembrane region" description="Helical" evidence="9">
    <location>
        <begin position="237"/>
        <end position="257"/>
    </location>
</feature>
<feature type="transmembrane region" description="Helical" evidence="9">
    <location>
        <begin position="337"/>
        <end position="356"/>
    </location>
</feature>
<feature type="transmembrane region" description="Helical" evidence="9">
    <location>
        <begin position="388"/>
        <end position="405"/>
    </location>
</feature>
<feature type="transmembrane region" description="Helical" evidence="9">
    <location>
        <begin position="288"/>
        <end position="308"/>
    </location>
</feature>
<feature type="compositionally biased region" description="Pro residues" evidence="8">
    <location>
        <begin position="957"/>
        <end position="1027"/>
    </location>
</feature>
<feature type="region of interest" description="Disordered" evidence="8">
    <location>
        <begin position="872"/>
        <end position="932"/>
    </location>
</feature>
<feature type="compositionally biased region" description="Basic and acidic residues" evidence="8">
    <location>
        <begin position="1602"/>
        <end position="1613"/>
    </location>
</feature>
<accession>A0A1Q9D5K2</accession>
<name>A0A1Q9D5K2_SYMMI</name>
<comment type="caution">
    <text evidence="11">The sequence shown here is derived from an EMBL/GenBank/DDBJ whole genome shotgun (WGS) entry which is preliminary data.</text>
</comment>
<dbReference type="PANTHER" id="PTHR20772:SF2">
    <property type="entry name" value="PROTEIN FMP42"/>
    <property type="match status" value="1"/>
</dbReference>
<dbReference type="CDD" id="cd06174">
    <property type="entry name" value="MFS"/>
    <property type="match status" value="1"/>
</dbReference>
<sequence>MGRLKDALFLEVWKHLQSVPQNRVALSSVTTPKIAAMTSGTMAKTPSRTVPSRARAHNFLVIISLTTVFLFGGTIVGWGALSSMLQSEGYYSYVCELPDPAQPCRKQLQALNSAFTAASTFLTLTSYLNGWLVDNVGPKTVTGIAGCLSCLGLLGIGLTKVTAWSNHAEAAIFLVTMALAGFGGAMTIKIGWLAPFMVPSCFTLLMAMNSSMFDAGTMIYPLLKVFYDLGVPFADLFWGYAMLGCICYSLLCIAWRMNEKELADLRAAAGGEDPEGPEQDRPLNQRGLLAQLMSFEFAAMFAYMVIMIPRSLMYLGTFSVINRKIAETEGTLSSLNMVNSITSFVLPFGLIAVPLIQLCMRRLGTMWTVQVTTLIGVVYNILQLVPSLYVQLVTVVMFTVWRAFLYSTISSFNGQIFGVKTMGRIQGLGFLVAGLANLLNGIRVDAAIHSGDFTILLVENLAMTIPFPFVFYLLQRQRAKQAPSPASSAGSEQPVPVSCREDFRPATGSPSAMMSMTDARFAEKISEEDTETVRDAWAELQTTGSTEGVAKTAVLKSVLSERADLFEFAGDTIELTEAAQMMNPTDGLPANILTADGGLMEEWDASKGEDGDAVVIDAAPGEAPRAVGQVGPGRPQKRQTRSSTYCPPGKGKGKGKHGFYSDLFWTPLIAQALAIERKKDSEMVRALFTAIEMHNGKCVTLSQLGSDYKVSQLKKDNMWKSVRLLDILEAYEDIFELVPDGSSGGWQVKLQPGAEAALPDAEEFMEREMNEQEALPPRIDNPKSQFEKMQSLRIELLYALARRGNKVQLQELGQEPRVQRVKQSLHQAKKLIEFIRMFPSNFKVTADDSQMLIEVTSTSVSDQSMIDRAIQRLNQDREGDRRGGKGGRDGGRGDRRDGGSARDRGRARSRSPRRAPPSHGYGPPPAGYAPPPGYGPLPGYPPAYGYPPPVAYSPPPAPQPGYAPPPQYEYPPQYAQPPPQAPPPQYAQPPPGGAYAPPPAYGYPPGYPPPASYPPGPPPGSYPPPTGYPALQNLENRGGSVDFDGSSQFRIGRAELRSPVRKMLQISLSRSLEGGTSAVGWACAFVEARTWSTVRRVPVFAEYWLAREKGNSHKRKKVAERLQEPDGHRKGTSGGDFFASPAELGAESRGQVASGEASFVDWIGYRVKATLVVSHVVQGQQEMARDGPELRRAGRPAGPPLCAGREEVGRADRLEEALAAIQAELSSRGSGNAAPRPLSDVPTTAAPTSRFQYVHKHTYATGDPKAAAYFVASYFGGWCNHEPGHGKQHTHCKNSSYEDQPVTWNAYFPSTPEQPLGFSIHFVKNPNKLPAKGPMNETELGLLVEKWRGNISKTGRFDQFMDSHLGLVFDTLDPLVEKWQRDGVPFICRSWCCGPGFAQWPDRCPFGPSKDSDFCEQGCYVEVPHGIILEALCGMENYQASRKCLTKVPPHQLKARSGCHFPSTAVKQRCGNQVTSVRDRQAERDEKERLRKRKRDEEEREKALRKSQEEVARFLEQKQKFPEDFKEEPPRAKEKQIRRRPSPEKEKVRRRSREKSYEDRRYTRDRESVSPEPVRERRATPEPQEPRRSQHGAGEASRGARRRFEEALREERAAQGLDGGYEGYPGDYAGEVADDNEGRWVSSTSSGKDPANASASSGGASSGGWVVTEEATHEYEAQKKHAAEEKQKRMEEEKRRKAKLANAFAFGNEDDDDKREQERIAAAKQAAQQWKQEMANKVRPNKADVQGTRPRIDMYTALKMIADFKRSCNGKAKPMPPEIVEATAIVTGAPMP</sequence>
<feature type="transmembrane region" description="Helical" evidence="9">
    <location>
        <begin position="140"/>
        <end position="158"/>
    </location>
</feature>
<feature type="region of interest" description="Disordered" evidence="8">
    <location>
        <begin position="1114"/>
        <end position="1141"/>
    </location>
</feature>
<feature type="compositionally biased region" description="Basic and acidic residues" evidence="8">
    <location>
        <begin position="874"/>
        <end position="906"/>
    </location>
</feature>
<feature type="transmembrane region" description="Helical" evidence="9">
    <location>
        <begin position="110"/>
        <end position="128"/>
    </location>
</feature>
<keyword evidence="3" id="KW-0813">Transport</keyword>
<organism evidence="11 12">
    <name type="scientific">Symbiodinium microadriaticum</name>
    <name type="common">Dinoflagellate</name>
    <name type="synonym">Zooxanthella microadriatica</name>
    <dbReference type="NCBI Taxonomy" id="2951"/>
    <lineage>
        <taxon>Eukaryota</taxon>
        <taxon>Sar</taxon>
        <taxon>Alveolata</taxon>
        <taxon>Dinophyceae</taxon>
        <taxon>Suessiales</taxon>
        <taxon>Symbiodiniaceae</taxon>
        <taxon>Symbiodinium</taxon>
    </lineage>
</organism>
<dbReference type="PROSITE" id="PS51644">
    <property type="entry name" value="HTH_OST"/>
    <property type="match status" value="1"/>
</dbReference>
<feature type="compositionally biased region" description="Basic and acidic residues" evidence="8">
    <location>
        <begin position="1477"/>
        <end position="1547"/>
    </location>
</feature>
<keyword evidence="5" id="KW-0029">Amino-acid transport</keyword>
<feature type="transmembrane region" description="Helical" evidence="9">
    <location>
        <begin position="201"/>
        <end position="222"/>
    </location>
</feature>
<dbReference type="OrthoDB" id="330047at2759"/>
<proteinExistence type="inferred from homology"/>
<dbReference type="GO" id="GO:0016020">
    <property type="term" value="C:membrane"/>
    <property type="evidence" value="ECO:0007669"/>
    <property type="project" value="UniProtKB-SubCell"/>
</dbReference>
<feature type="compositionally biased region" description="Pro residues" evidence="8">
    <location>
        <begin position="922"/>
        <end position="932"/>
    </location>
</feature>
<feature type="region of interest" description="Disordered" evidence="8">
    <location>
        <begin position="1470"/>
        <end position="1750"/>
    </location>
</feature>
<dbReference type="SUPFAM" id="SSF103473">
    <property type="entry name" value="MFS general substrate transporter"/>
    <property type="match status" value="1"/>
</dbReference>
<evidence type="ECO:0000256" key="8">
    <source>
        <dbReference type="SAM" id="MobiDB-lite"/>
    </source>
</evidence>
<evidence type="ECO:0000313" key="12">
    <source>
        <dbReference type="Proteomes" id="UP000186817"/>
    </source>
</evidence>
<evidence type="ECO:0000259" key="10">
    <source>
        <dbReference type="PROSITE" id="PS51644"/>
    </source>
</evidence>
<reference evidence="11 12" key="1">
    <citation type="submission" date="2016-02" db="EMBL/GenBank/DDBJ databases">
        <title>Genome analysis of coral dinoflagellate symbionts highlights evolutionary adaptations to a symbiotic lifestyle.</title>
        <authorList>
            <person name="Aranda M."/>
            <person name="Li Y."/>
            <person name="Liew Y.J."/>
            <person name="Baumgarten S."/>
            <person name="Simakov O."/>
            <person name="Wilson M."/>
            <person name="Piel J."/>
            <person name="Ashoor H."/>
            <person name="Bougouffa S."/>
            <person name="Bajic V.B."/>
            <person name="Ryu T."/>
            <person name="Ravasi T."/>
            <person name="Bayer T."/>
            <person name="Micklem G."/>
            <person name="Kim H."/>
            <person name="Bhak J."/>
            <person name="Lajeunesse T.C."/>
            <person name="Voolstra C.R."/>
        </authorList>
    </citation>
    <scope>NUCLEOTIDE SEQUENCE [LARGE SCALE GENOMIC DNA]</scope>
    <source>
        <strain evidence="11 12">CCMP2467</strain>
    </source>
</reference>
<dbReference type="GO" id="GO:0006865">
    <property type="term" value="P:amino acid transport"/>
    <property type="evidence" value="ECO:0007669"/>
    <property type="project" value="UniProtKB-KW"/>
</dbReference>
<dbReference type="InterPro" id="IPR025605">
    <property type="entry name" value="OST-HTH/LOTUS_dom"/>
</dbReference>
<keyword evidence="7 9" id="KW-0472">Membrane</keyword>
<feature type="transmembrane region" description="Helical" evidence="9">
    <location>
        <begin position="58"/>
        <end position="81"/>
    </location>
</feature>
<evidence type="ECO:0000313" key="11">
    <source>
        <dbReference type="EMBL" id="OLP90465.1"/>
    </source>
</evidence>
<evidence type="ECO:0000256" key="7">
    <source>
        <dbReference type="ARBA" id="ARBA00023136"/>
    </source>
</evidence>
<dbReference type="InterPro" id="IPR052599">
    <property type="entry name" value="SLC43A_AATransporter"/>
</dbReference>
<dbReference type="EMBL" id="LSRX01000710">
    <property type="protein sequence ID" value="OLP90465.1"/>
    <property type="molecule type" value="Genomic_DNA"/>
</dbReference>
<feature type="transmembrane region" description="Helical" evidence="9">
    <location>
        <begin position="170"/>
        <end position="194"/>
    </location>
</feature>
<feature type="region of interest" description="Disordered" evidence="8">
    <location>
        <begin position="483"/>
        <end position="510"/>
    </location>
</feature>
<feature type="compositionally biased region" description="Basic and acidic residues" evidence="8">
    <location>
        <begin position="1670"/>
        <end position="1695"/>
    </location>
</feature>
<dbReference type="Gene3D" id="1.20.1250.20">
    <property type="entry name" value="MFS general substrate transporter like domains"/>
    <property type="match status" value="1"/>
</dbReference>
<evidence type="ECO:0000256" key="2">
    <source>
        <dbReference type="ARBA" id="ARBA00006595"/>
    </source>
</evidence>
<comment type="similarity">
    <text evidence="2">Belongs to the SLC43A transporter (TC 2.A.1.44) family.</text>
</comment>
<feature type="transmembrane region" description="Helical" evidence="9">
    <location>
        <begin position="425"/>
        <end position="442"/>
    </location>
</feature>
<keyword evidence="6 9" id="KW-1133">Transmembrane helix</keyword>
<evidence type="ECO:0000256" key="9">
    <source>
        <dbReference type="SAM" id="Phobius"/>
    </source>
</evidence>
<keyword evidence="12" id="KW-1185">Reference proteome</keyword>
<evidence type="ECO:0000256" key="6">
    <source>
        <dbReference type="ARBA" id="ARBA00022989"/>
    </source>
</evidence>
<evidence type="ECO:0000256" key="1">
    <source>
        <dbReference type="ARBA" id="ARBA00004141"/>
    </source>
</evidence>
<feature type="region of interest" description="Disordered" evidence="8">
    <location>
        <begin position="623"/>
        <end position="653"/>
    </location>
</feature>
<keyword evidence="4 9" id="KW-0812">Transmembrane</keyword>
<feature type="compositionally biased region" description="Basic and acidic residues" evidence="8">
    <location>
        <begin position="1554"/>
        <end position="1588"/>
    </location>
</feature>
<evidence type="ECO:0000256" key="4">
    <source>
        <dbReference type="ARBA" id="ARBA00022692"/>
    </source>
</evidence>
<dbReference type="InterPro" id="IPR036259">
    <property type="entry name" value="MFS_trans_sf"/>
</dbReference>
<feature type="region of interest" description="Disordered" evidence="8">
    <location>
        <begin position="957"/>
        <end position="1030"/>
    </location>
</feature>
<feature type="domain" description="HTH OST-type" evidence="10">
    <location>
        <begin position="679"/>
        <end position="752"/>
    </location>
</feature>
<feature type="transmembrane region" description="Helical" evidence="9">
    <location>
        <begin position="454"/>
        <end position="474"/>
    </location>
</feature>
<dbReference type="PANTHER" id="PTHR20772">
    <property type="entry name" value="PROTEIN FMP42"/>
    <property type="match status" value="1"/>
</dbReference>
<feature type="compositionally biased region" description="Low complexity" evidence="8">
    <location>
        <begin position="1722"/>
        <end position="1732"/>
    </location>
</feature>
<evidence type="ECO:0000256" key="3">
    <source>
        <dbReference type="ARBA" id="ARBA00022448"/>
    </source>
</evidence>
<gene>
    <name evidence="11" type="primary">slc43a2</name>
    <name evidence="11" type="ORF">AK812_SmicGene27969</name>
</gene>